<reference evidence="2 3" key="1">
    <citation type="journal article" date="2012" name="BMC Genomics">
        <title>Comparative genomics of the white-rot fungi, Phanerochaete carnosa and P. chrysosporium, to elucidate the genetic basis of the distinct wood types they colonize.</title>
        <authorList>
            <person name="Suzuki H."/>
            <person name="MacDonald J."/>
            <person name="Syed K."/>
            <person name="Salamov A."/>
            <person name="Hori C."/>
            <person name="Aerts A."/>
            <person name="Henrissat B."/>
            <person name="Wiebenga A."/>
            <person name="vanKuyk P.A."/>
            <person name="Barry K."/>
            <person name="Lindquist E."/>
            <person name="LaButti K."/>
            <person name="Lapidus A."/>
            <person name="Lucas S."/>
            <person name="Coutinho P."/>
            <person name="Gong Y."/>
            <person name="Samejima M."/>
            <person name="Mahadevan R."/>
            <person name="Abou-Zaid M."/>
            <person name="de Vries R.P."/>
            <person name="Igarashi K."/>
            <person name="Yadav J.S."/>
            <person name="Grigoriev I.V."/>
            <person name="Master E.R."/>
        </authorList>
    </citation>
    <scope>NUCLEOTIDE SEQUENCE [LARGE SCALE GENOMIC DNA]</scope>
    <source>
        <strain evidence="2 3">HHB-10118-sp</strain>
    </source>
</reference>
<evidence type="ECO:0000313" key="2">
    <source>
        <dbReference type="EMBL" id="EKM53463.1"/>
    </source>
</evidence>
<dbReference type="EMBL" id="JH930474">
    <property type="protein sequence ID" value="EKM53463.1"/>
    <property type="molecule type" value="Genomic_DNA"/>
</dbReference>
<name>K5VPT2_PHACS</name>
<organism evidence="2 3">
    <name type="scientific">Phanerochaete carnosa (strain HHB-10118-sp)</name>
    <name type="common">White-rot fungus</name>
    <name type="synonym">Peniophora carnosa</name>
    <dbReference type="NCBI Taxonomy" id="650164"/>
    <lineage>
        <taxon>Eukaryota</taxon>
        <taxon>Fungi</taxon>
        <taxon>Dikarya</taxon>
        <taxon>Basidiomycota</taxon>
        <taxon>Agaricomycotina</taxon>
        <taxon>Agaricomycetes</taxon>
        <taxon>Polyporales</taxon>
        <taxon>Phanerochaetaceae</taxon>
        <taxon>Phanerochaete</taxon>
    </lineage>
</organism>
<feature type="region of interest" description="Disordered" evidence="1">
    <location>
        <begin position="1"/>
        <end position="70"/>
    </location>
</feature>
<dbReference type="GeneID" id="18917554"/>
<accession>K5VPT2</accession>
<feature type="region of interest" description="Disordered" evidence="1">
    <location>
        <begin position="327"/>
        <end position="365"/>
    </location>
</feature>
<sequence length="481" mass="53076">MSRKASQAKPSSPWSLTSRPLSSGPERPSPRRGSNPPVSPLSVDSFKSAEASPILSERSLTPIIKSPATAKDGTASNFLALIGPVASPITPRNTVQHDYSAVGSVEGGTTDDSSEPVLPMTPKSQGARSPATDTAPLTTEEAPFEKDPTVRRDLEVVDELLGTMRQMLGTLSSTVDTLGEQTIKVATLPAAMAAVHQIASAKDQLDAHQKQQEENMMAFKQLLLDEVRTRLYTRLKDTASAIVQEIIQKEIAERVRKQLRMQIPQSMRDEVLRYKHQIMEVQVSLRNSEARRHNALIRTNSPEEPLRPLLRPPPSLEELFARDTLQADGHRKSSGIGDSDKRSASAASPSTRRHKASSVSSTVQGRRARLSALDLDIPTPSPLFPRDLTALARLNTDETRELMRDYGLVKTRRVARRVLRKRKISLDDPFLDKPETTFGDETETETSEVVELVEEDELRDETVNRFLQFIGVGSVVSVRSS</sequence>
<feature type="region of interest" description="Disordered" evidence="1">
    <location>
        <begin position="102"/>
        <end position="147"/>
    </location>
</feature>
<dbReference type="OrthoDB" id="6474464at2759"/>
<gene>
    <name evidence="2" type="ORF">PHACADRAFT_259872</name>
</gene>
<dbReference type="RefSeq" id="XP_007398154.1">
    <property type="nucleotide sequence ID" value="XM_007398092.1"/>
</dbReference>
<keyword evidence="3" id="KW-1185">Reference proteome</keyword>
<dbReference type="AlphaFoldDB" id="K5VPT2"/>
<evidence type="ECO:0000313" key="3">
    <source>
        <dbReference type="Proteomes" id="UP000008370"/>
    </source>
</evidence>
<dbReference type="HOGENOM" id="CLU_567538_0_0_1"/>
<evidence type="ECO:0000256" key="1">
    <source>
        <dbReference type="SAM" id="MobiDB-lite"/>
    </source>
</evidence>
<dbReference type="Proteomes" id="UP000008370">
    <property type="component" value="Unassembled WGS sequence"/>
</dbReference>
<feature type="compositionally biased region" description="Polar residues" evidence="1">
    <location>
        <begin position="122"/>
        <end position="137"/>
    </location>
</feature>
<feature type="compositionally biased region" description="Polar residues" evidence="1">
    <location>
        <begin position="1"/>
        <end position="21"/>
    </location>
</feature>
<protein>
    <submittedName>
        <fullName evidence="2">Uncharacterized protein</fullName>
    </submittedName>
</protein>
<dbReference type="InParanoid" id="K5VPT2"/>
<dbReference type="KEGG" id="pco:PHACADRAFT_259872"/>
<proteinExistence type="predicted"/>